<reference evidence="1" key="1">
    <citation type="submission" date="2021-01" db="EMBL/GenBank/DDBJ databases">
        <authorList>
            <person name="Corre E."/>
            <person name="Pelletier E."/>
            <person name="Niang G."/>
            <person name="Scheremetjew M."/>
            <person name="Finn R."/>
            <person name="Kale V."/>
            <person name="Holt S."/>
            <person name="Cochrane G."/>
            <person name="Meng A."/>
            <person name="Brown T."/>
            <person name="Cohen L."/>
        </authorList>
    </citation>
    <scope>NUCLEOTIDE SEQUENCE</scope>
    <source>
        <strain evidence="1">CCMP3107</strain>
    </source>
</reference>
<dbReference type="Gene3D" id="3.40.50.150">
    <property type="entry name" value="Vaccinia Virus protein VP39"/>
    <property type="match status" value="1"/>
</dbReference>
<sequence>MEMEEDKVLQDERRIKKFCFAGIELAISESLGEDCLEPIFSDTWTGSQVWDAAEILCQYLANEVEEKYWQPYGKSVLELGSGCGLCGIYAAKLGATVTLTDQQALLPLLQKNVERNSNGIMTPIVVQNLAWGVRNDILGVDTSAIHERKQEGGEGGNGSIGYSESSCCAAAAKEQQECDSISQPPHLLPQSFDYILVSDCINHIYGSDSWRKLADTICQLGKSSTTVFLSNTVRGAGEALNDFFTYSSAFLDKTLLVTKTSSADESVVTEIYRMEIK</sequence>
<evidence type="ECO:0000313" key="1">
    <source>
        <dbReference type="EMBL" id="CAE0653027.1"/>
    </source>
</evidence>
<dbReference type="Pfam" id="PF10294">
    <property type="entry name" value="Methyltransf_16"/>
    <property type="match status" value="1"/>
</dbReference>
<dbReference type="PANTHER" id="PTHR14614:SF132">
    <property type="entry name" value="PROTEIN-LYSINE METHYLTRANSFERASE C42C1.13"/>
    <property type="match status" value="1"/>
</dbReference>
<gene>
    <name evidence="1" type="ORF">HAKA00212_LOCUS26016</name>
</gene>
<name>A0A7S3YIX2_HETAK</name>
<evidence type="ECO:0008006" key="2">
    <source>
        <dbReference type="Google" id="ProtNLM"/>
    </source>
</evidence>
<dbReference type="InterPro" id="IPR019410">
    <property type="entry name" value="Methyltransf_16"/>
</dbReference>
<dbReference type="SUPFAM" id="SSF53335">
    <property type="entry name" value="S-adenosyl-L-methionine-dependent methyltransferases"/>
    <property type="match status" value="1"/>
</dbReference>
<dbReference type="PANTHER" id="PTHR14614">
    <property type="entry name" value="HEPATOCELLULAR CARCINOMA-ASSOCIATED ANTIGEN"/>
    <property type="match status" value="1"/>
</dbReference>
<proteinExistence type="predicted"/>
<protein>
    <recommendedName>
        <fullName evidence="2">Calmodulin-lysine N-methyltransferase</fullName>
    </recommendedName>
</protein>
<dbReference type="AlphaFoldDB" id="A0A7S3YIX2"/>
<accession>A0A7S3YIX2</accession>
<dbReference type="EMBL" id="HBIU01060097">
    <property type="protein sequence ID" value="CAE0653027.1"/>
    <property type="molecule type" value="Transcribed_RNA"/>
</dbReference>
<organism evidence="1">
    <name type="scientific">Heterosigma akashiwo</name>
    <name type="common">Chromophytic alga</name>
    <name type="synonym">Heterosigma carterae</name>
    <dbReference type="NCBI Taxonomy" id="2829"/>
    <lineage>
        <taxon>Eukaryota</taxon>
        <taxon>Sar</taxon>
        <taxon>Stramenopiles</taxon>
        <taxon>Ochrophyta</taxon>
        <taxon>Raphidophyceae</taxon>
        <taxon>Chattonellales</taxon>
        <taxon>Chattonellaceae</taxon>
        <taxon>Heterosigma</taxon>
    </lineage>
</organism>
<dbReference type="InterPro" id="IPR029063">
    <property type="entry name" value="SAM-dependent_MTases_sf"/>
</dbReference>